<dbReference type="CDD" id="cd10936">
    <property type="entry name" value="CE4_DAC2"/>
    <property type="match status" value="1"/>
</dbReference>
<feature type="compositionally biased region" description="Basic residues" evidence="1">
    <location>
        <begin position="12"/>
        <end position="26"/>
    </location>
</feature>
<accession>A0A8A4TGE1</accession>
<gene>
    <name evidence="2" type="ORF">J3U87_21880</name>
</gene>
<protein>
    <submittedName>
        <fullName evidence="2">Divergent polysaccharide deacetylase family protein</fullName>
    </submittedName>
</protein>
<dbReference type="SUPFAM" id="SSF88713">
    <property type="entry name" value="Glycoside hydrolase/deacetylase"/>
    <property type="match status" value="1"/>
</dbReference>
<dbReference type="Gene3D" id="3.20.20.370">
    <property type="entry name" value="Glycoside hydrolase/deacetylase"/>
    <property type="match status" value="1"/>
</dbReference>
<evidence type="ECO:0000256" key="1">
    <source>
        <dbReference type="SAM" id="MobiDB-lite"/>
    </source>
</evidence>
<reference evidence="2" key="1">
    <citation type="submission" date="2021-03" db="EMBL/GenBank/DDBJ databases">
        <title>Acanthopleuribacteraceae sp. M133.</title>
        <authorList>
            <person name="Wang G."/>
        </authorList>
    </citation>
    <scope>NUCLEOTIDE SEQUENCE</scope>
    <source>
        <strain evidence="2">M133</strain>
    </source>
</reference>
<dbReference type="Pfam" id="PF04748">
    <property type="entry name" value="Polysacc_deac_2"/>
    <property type="match status" value="1"/>
</dbReference>
<feature type="compositionally biased region" description="Basic and acidic residues" evidence="1">
    <location>
        <begin position="185"/>
        <end position="198"/>
    </location>
</feature>
<dbReference type="KEGG" id="scor:J3U87_21880"/>
<organism evidence="2 3">
    <name type="scientific">Sulfidibacter corallicola</name>
    <dbReference type="NCBI Taxonomy" id="2818388"/>
    <lineage>
        <taxon>Bacteria</taxon>
        <taxon>Pseudomonadati</taxon>
        <taxon>Acidobacteriota</taxon>
        <taxon>Holophagae</taxon>
        <taxon>Acanthopleuribacterales</taxon>
        <taxon>Acanthopleuribacteraceae</taxon>
        <taxon>Sulfidibacter</taxon>
    </lineage>
</organism>
<dbReference type="InterPro" id="IPR006837">
    <property type="entry name" value="Divergent_DAC"/>
</dbReference>
<dbReference type="GO" id="GO:0005975">
    <property type="term" value="P:carbohydrate metabolic process"/>
    <property type="evidence" value="ECO:0007669"/>
    <property type="project" value="InterPro"/>
</dbReference>
<proteinExistence type="predicted"/>
<name>A0A8A4TGE1_SULCO</name>
<feature type="region of interest" description="Disordered" evidence="1">
    <location>
        <begin position="1"/>
        <end position="26"/>
    </location>
</feature>
<dbReference type="RefSeq" id="WP_237377901.1">
    <property type="nucleotide sequence ID" value="NZ_CP071793.1"/>
</dbReference>
<dbReference type="PANTHER" id="PTHR30105:SF2">
    <property type="entry name" value="DIVERGENT POLYSACCHARIDE DEACETYLASE SUPERFAMILY"/>
    <property type="match status" value="1"/>
</dbReference>
<dbReference type="EMBL" id="CP071793">
    <property type="protein sequence ID" value="QTD48242.1"/>
    <property type="molecule type" value="Genomic_DNA"/>
</dbReference>
<keyword evidence="3" id="KW-1185">Reference proteome</keyword>
<dbReference type="Proteomes" id="UP000663929">
    <property type="component" value="Chromosome"/>
</dbReference>
<evidence type="ECO:0000313" key="2">
    <source>
        <dbReference type="EMBL" id="QTD48242.1"/>
    </source>
</evidence>
<sequence length="458" mass="50853">MATKKSTGQKKTTARRRTTRKTRKTKKSGGGWLKWVLIPLFMGFLALGTVFALLYLPLPTDNDGVDAAMIQSVLIAAEVDGDTSIQKVTKDGIERWKIEVPSRKRKDAIIRSLQNVMVSKGGRFEPGQENRHKGKLVQVVSIGLEDGDQIRLIFVVDGSRKRTQKPRKPKKKPAAKPAVVQKPKAKPDRKPSAKDKPSGADALAALEAEPLEPGDPSRLIDAQEETQAVVNRPMIAIIIDDVGHQPIRQIKPLLDLKYPITFAVLPHLAYSATNSIHLHQNQYEVMLHMPMEPDNFPKANPGEGAILSYLNDGEIRKSVNRALKTVPFALGVNNHMGSKITANRTLMQSVLSEVKKHNLYWIDSRTNSQTVAYDLAKSLGMRTTKRDVFLDAEESYDFVVKQLARTCEVADRKGSAIAIGHPYPSTIKALVDEMPRLNREGYQFVFASKLLEIPGGTF</sequence>
<evidence type="ECO:0000313" key="3">
    <source>
        <dbReference type="Proteomes" id="UP000663929"/>
    </source>
</evidence>
<dbReference type="AlphaFoldDB" id="A0A8A4TGE1"/>
<dbReference type="InterPro" id="IPR011330">
    <property type="entry name" value="Glyco_hydro/deAcase_b/a-brl"/>
</dbReference>
<feature type="region of interest" description="Disordered" evidence="1">
    <location>
        <begin position="158"/>
        <end position="200"/>
    </location>
</feature>
<feature type="compositionally biased region" description="Basic residues" evidence="1">
    <location>
        <begin position="161"/>
        <end position="174"/>
    </location>
</feature>
<dbReference type="PANTHER" id="PTHR30105">
    <property type="entry name" value="UNCHARACTERIZED YIBQ-RELATED"/>
    <property type="match status" value="1"/>
</dbReference>